<protein>
    <submittedName>
        <fullName evidence="1">9955_t:CDS:1</fullName>
    </submittedName>
</protein>
<keyword evidence="2" id="KW-1185">Reference proteome</keyword>
<gene>
    <name evidence="1" type="ORF">SCALOS_LOCUS1631</name>
</gene>
<feature type="non-terminal residue" evidence="1">
    <location>
        <position position="727"/>
    </location>
</feature>
<sequence length="727" mass="83080">MIDRSSWIKFFNENNIQEKDRNNWYFSGLTIRECKTAIENGWTNHKILNNCVKYRNFRKINILNVNKDELDTSLDILEDILDKNKNSFKSLPVNYEDAKINNLNDNLLPRGAKQIDLKKAIIDKRNTMRYKINEPNNEFNNDGLTPDKYQKILKSIDETQEIIFNKWKNKVTPEFLNKFLGTFLKRKGDENLTEKNLDKCGITGAEVLEEEKKLDKSLAGTYLLPYVFNLIDFDPDKLKNNDGTYNKDYFAKVKDVPGEGKILDVDGPGILPILTGGGKTTKLVRCLLTCVFPSKHIILITPNEELAADAENHHNTWLQYANGIPYKCVIHGKEGELPYIVKNETSGEDGKSTLSILQLHHLVRYIAYEKVKIKELKDTKNHYKNFDQVLIDIKEKLIDKENTIIIFDEAHFPNTSYQVVQPLVIRMEYNVLLMSATFPKKNFSISTSKPREVYSISKFDKEITIPQPTLPNQPKLPDKIIKTDWENEKTQIFFRTTANEYDRKATGEEDLTKPLLKSGLTLKQFEMLKKSDIPFVIFDSTNSSAVTGITEGMPPSSLFIANINHEMGFSPAIDNVILTGETQLKKLGKGPAAGRWIYDKPSTQFLSVASMIQQIGRVGRLTPGKAFLTTQKLKELKPPKDIIYHIISGIILPKSEKPMTELNRKGYPFAATTEDHEYQNLLWASIALPYKKNRPVEAVMIGMKGDPRGTISNREICPTYENEPDPN</sequence>
<dbReference type="Proteomes" id="UP000789860">
    <property type="component" value="Unassembled WGS sequence"/>
</dbReference>
<comment type="caution">
    <text evidence="1">The sequence shown here is derived from an EMBL/GenBank/DDBJ whole genome shotgun (WGS) entry which is preliminary data.</text>
</comment>
<name>A0ACA9KA86_9GLOM</name>
<accession>A0ACA9KA86</accession>
<dbReference type="EMBL" id="CAJVPM010001189">
    <property type="protein sequence ID" value="CAG8461447.1"/>
    <property type="molecule type" value="Genomic_DNA"/>
</dbReference>
<reference evidence="1" key="1">
    <citation type="submission" date="2021-06" db="EMBL/GenBank/DDBJ databases">
        <authorList>
            <person name="Kallberg Y."/>
            <person name="Tangrot J."/>
            <person name="Rosling A."/>
        </authorList>
    </citation>
    <scope>NUCLEOTIDE SEQUENCE</scope>
    <source>
        <strain evidence="1">AU212A</strain>
    </source>
</reference>
<evidence type="ECO:0000313" key="1">
    <source>
        <dbReference type="EMBL" id="CAG8461447.1"/>
    </source>
</evidence>
<proteinExistence type="predicted"/>
<organism evidence="1 2">
    <name type="scientific">Scutellospora calospora</name>
    <dbReference type="NCBI Taxonomy" id="85575"/>
    <lineage>
        <taxon>Eukaryota</taxon>
        <taxon>Fungi</taxon>
        <taxon>Fungi incertae sedis</taxon>
        <taxon>Mucoromycota</taxon>
        <taxon>Glomeromycotina</taxon>
        <taxon>Glomeromycetes</taxon>
        <taxon>Diversisporales</taxon>
        <taxon>Gigasporaceae</taxon>
        <taxon>Scutellospora</taxon>
    </lineage>
</organism>
<evidence type="ECO:0000313" key="2">
    <source>
        <dbReference type="Proteomes" id="UP000789860"/>
    </source>
</evidence>